<proteinExistence type="predicted"/>
<gene>
    <name evidence="2" type="ORF">GIL414_LOCUS41919</name>
    <name evidence="3" type="ORF">GIL414_LOCUS54148</name>
    <name evidence="1" type="ORF">SMN809_LOCUS40731</name>
</gene>
<dbReference type="Proteomes" id="UP000681720">
    <property type="component" value="Unassembled WGS sequence"/>
</dbReference>
<dbReference type="AlphaFoldDB" id="A0A8S2ZRC8"/>
<organism evidence="1 4">
    <name type="scientific">Rotaria magnacalcarata</name>
    <dbReference type="NCBI Taxonomy" id="392030"/>
    <lineage>
        <taxon>Eukaryota</taxon>
        <taxon>Metazoa</taxon>
        <taxon>Spiralia</taxon>
        <taxon>Gnathifera</taxon>
        <taxon>Rotifera</taxon>
        <taxon>Eurotatoria</taxon>
        <taxon>Bdelloidea</taxon>
        <taxon>Philodinida</taxon>
        <taxon>Philodinidae</taxon>
        <taxon>Rotaria</taxon>
    </lineage>
</organism>
<evidence type="ECO:0000313" key="4">
    <source>
        <dbReference type="Proteomes" id="UP000676336"/>
    </source>
</evidence>
<dbReference type="Proteomes" id="UP000676336">
    <property type="component" value="Unassembled WGS sequence"/>
</dbReference>
<feature type="non-terminal residue" evidence="1">
    <location>
        <position position="55"/>
    </location>
</feature>
<name>A0A8S2ZRC8_9BILA</name>
<dbReference type="EMBL" id="CAJOBJ010120045">
    <property type="protein sequence ID" value="CAF4671807.1"/>
    <property type="molecule type" value="Genomic_DNA"/>
</dbReference>
<comment type="caution">
    <text evidence="1">The sequence shown here is derived from an EMBL/GenBank/DDBJ whole genome shotgun (WGS) entry which is preliminary data.</text>
</comment>
<reference evidence="1" key="1">
    <citation type="submission" date="2021-02" db="EMBL/GenBank/DDBJ databases">
        <authorList>
            <person name="Nowell W R."/>
        </authorList>
    </citation>
    <scope>NUCLEOTIDE SEQUENCE</scope>
</reference>
<dbReference type="EMBL" id="CAJOBI010113024">
    <property type="protein sequence ID" value="CAF4642062.1"/>
    <property type="molecule type" value="Genomic_DNA"/>
</dbReference>
<evidence type="ECO:0000313" key="3">
    <source>
        <dbReference type="EMBL" id="CAF4947691.1"/>
    </source>
</evidence>
<protein>
    <submittedName>
        <fullName evidence="1">Uncharacterized protein</fullName>
    </submittedName>
</protein>
<evidence type="ECO:0000313" key="2">
    <source>
        <dbReference type="EMBL" id="CAF4671807.1"/>
    </source>
</evidence>
<evidence type="ECO:0000313" key="1">
    <source>
        <dbReference type="EMBL" id="CAF4642062.1"/>
    </source>
</evidence>
<sequence length="55" mass="6308">MQTIFSFFLAEELELAETTSPETVNIEPSYKGLHVQLPIKKEHFEALILGFQRGE</sequence>
<accession>A0A8S2ZRC8</accession>
<dbReference type="EMBL" id="CAJOBJ010189321">
    <property type="protein sequence ID" value="CAF4947691.1"/>
    <property type="molecule type" value="Genomic_DNA"/>
</dbReference>